<dbReference type="Proteomes" id="UP000095657">
    <property type="component" value="Unassembled WGS sequence"/>
</dbReference>
<evidence type="ECO:0000313" key="10">
    <source>
        <dbReference type="Proteomes" id="UP000283512"/>
    </source>
</evidence>
<dbReference type="EMBL" id="QRKD01000001">
    <property type="protein sequence ID" value="RHH94979.1"/>
    <property type="molecule type" value="Genomic_DNA"/>
</dbReference>
<accession>A0A174QUI9</accession>
<evidence type="ECO:0000259" key="2">
    <source>
        <dbReference type="Pfam" id="PF02517"/>
    </source>
</evidence>
<organism evidence="3 9">
    <name type="scientific">Bacteroides caccae</name>
    <dbReference type="NCBI Taxonomy" id="47678"/>
    <lineage>
        <taxon>Bacteria</taxon>
        <taxon>Pseudomonadati</taxon>
        <taxon>Bacteroidota</taxon>
        <taxon>Bacteroidia</taxon>
        <taxon>Bacteroidales</taxon>
        <taxon>Bacteroidaceae</taxon>
        <taxon>Bacteroides</taxon>
    </lineage>
</organism>
<dbReference type="GO" id="GO:0008237">
    <property type="term" value="F:metallopeptidase activity"/>
    <property type="evidence" value="ECO:0007669"/>
    <property type="project" value="UniProtKB-KW"/>
</dbReference>
<dbReference type="EMBL" id="CP103166">
    <property type="protein sequence ID" value="UVQ98260.1"/>
    <property type="molecule type" value="Genomic_DNA"/>
</dbReference>
<evidence type="ECO:0000256" key="1">
    <source>
        <dbReference type="SAM" id="Phobius"/>
    </source>
</evidence>
<keyword evidence="1" id="KW-1133">Transmembrane helix</keyword>
<evidence type="ECO:0000313" key="13">
    <source>
        <dbReference type="Proteomes" id="UP000491168"/>
    </source>
</evidence>
<evidence type="ECO:0000313" key="11">
    <source>
        <dbReference type="Proteomes" id="UP000284431"/>
    </source>
</evidence>
<keyword evidence="4" id="KW-0482">Metalloprotease</keyword>
<sequence length="263" mass="30147">MEILTFPNCRQSIWLAVFFILWTVIVQVICIISGVPSYLCATILYVSTVTILAIAFRTKAMDRSILRFDKPNIKVLLLAAGGTLCLPWVHALIYSIVPFPEFLKKIFTEIGTKDSNEAYIYPFISAILMPFIIEVIFRGIILRGLLTEYGIRKSIIIAAIIYSVVWGCMTLLPVLGLIYGLWFGWLYVYSRSLWTCLITHILLQVSSVAYVMTNYYHPLPQQVNSAMTGDLWIVNLAATIVFILFTYFLYQTFRHHDNRDYAI</sequence>
<reference evidence="10 11" key="2">
    <citation type="submission" date="2018-08" db="EMBL/GenBank/DDBJ databases">
        <title>A genome reference for cultivated species of the human gut microbiota.</title>
        <authorList>
            <person name="Zou Y."/>
            <person name="Xue W."/>
            <person name="Luo G."/>
        </authorList>
    </citation>
    <scope>NUCLEOTIDE SEQUENCE [LARGE SCALE GENOMIC DNA]</scope>
    <source>
        <strain evidence="7 10">AM16-49B</strain>
        <strain evidence="6 12">AM31-16AC</strain>
        <strain evidence="5 11">OF02-6LB</strain>
    </source>
</reference>
<dbReference type="EMBL" id="QSJD01000034">
    <property type="protein sequence ID" value="RHD44674.1"/>
    <property type="molecule type" value="Genomic_DNA"/>
</dbReference>
<dbReference type="GO" id="GO:0080120">
    <property type="term" value="P:CAAX-box protein maturation"/>
    <property type="evidence" value="ECO:0007669"/>
    <property type="project" value="UniProtKB-ARBA"/>
</dbReference>
<dbReference type="AlphaFoldDB" id="A0A174QUI9"/>
<feature type="transmembrane region" description="Helical" evidence="1">
    <location>
        <begin position="76"/>
        <end position="99"/>
    </location>
</feature>
<keyword evidence="4" id="KW-0378">Hydrolase</keyword>
<dbReference type="GO" id="GO:0004175">
    <property type="term" value="F:endopeptidase activity"/>
    <property type="evidence" value="ECO:0007669"/>
    <property type="project" value="UniProtKB-ARBA"/>
</dbReference>
<dbReference type="RefSeq" id="WP_055172823.1">
    <property type="nucleotide sequence ID" value="NZ_CAXSLD010000002.1"/>
</dbReference>
<feature type="transmembrane region" description="Helical" evidence="1">
    <location>
        <begin position="231"/>
        <end position="250"/>
    </location>
</feature>
<gene>
    <name evidence="7" type="ORF">DW190_01625</name>
    <name evidence="6" type="ORF">DW794_17300</name>
    <name evidence="5" type="ORF">DXA49_09265</name>
    <name evidence="3" type="ORF">ERS852494_02962</name>
    <name evidence="4" type="ORF">F2Y35_02090</name>
    <name evidence="8" type="ORF">NXW23_08095</name>
</gene>
<evidence type="ECO:0000313" key="12">
    <source>
        <dbReference type="Proteomes" id="UP000284689"/>
    </source>
</evidence>
<keyword evidence="1" id="KW-0472">Membrane</keyword>
<dbReference type="GO" id="GO:0006508">
    <property type="term" value="P:proteolysis"/>
    <property type="evidence" value="ECO:0007669"/>
    <property type="project" value="UniProtKB-KW"/>
</dbReference>
<dbReference type="Pfam" id="PF02517">
    <property type="entry name" value="Rce1-like"/>
    <property type="match status" value="1"/>
</dbReference>
<evidence type="ECO:0000313" key="4">
    <source>
        <dbReference type="EMBL" id="KAA5495005.1"/>
    </source>
</evidence>
<evidence type="ECO:0000313" key="3">
    <source>
        <dbReference type="EMBL" id="CUP74515.1"/>
    </source>
</evidence>
<evidence type="ECO:0000313" key="6">
    <source>
        <dbReference type="EMBL" id="RHD44674.1"/>
    </source>
</evidence>
<dbReference type="Proteomes" id="UP000283512">
    <property type="component" value="Unassembled WGS sequence"/>
</dbReference>
<dbReference type="Proteomes" id="UP000284431">
    <property type="component" value="Unassembled WGS sequence"/>
</dbReference>
<reference evidence="3 9" key="1">
    <citation type="submission" date="2015-09" db="EMBL/GenBank/DDBJ databases">
        <authorList>
            <consortium name="Pathogen Informatics"/>
        </authorList>
    </citation>
    <scope>NUCLEOTIDE SEQUENCE [LARGE SCALE GENOMIC DNA]</scope>
    <source>
        <strain evidence="3 9">2789STDY5834880</strain>
    </source>
</reference>
<protein>
    <submittedName>
        <fullName evidence="3">CAAX amino terminal protease family</fullName>
    </submittedName>
    <submittedName>
        <fullName evidence="4">CPBP family intramembrane metalloprotease</fullName>
    </submittedName>
</protein>
<keyword evidence="1" id="KW-0812">Transmembrane</keyword>
<feature type="transmembrane region" description="Helical" evidence="1">
    <location>
        <begin position="12"/>
        <end position="29"/>
    </location>
</feature>
<dbReference type="InterPro" id="IPR003675">
    <property type="entry name" value="Rce1/LyrA-like_dom"/>
</dbReference>
<name>A0A174QUI9_9BACE</name>
<reference evidence="4 13" key="3">
    <citation type="journal article" date="2019" name="Nat. Med.">
        <title>A library of human gut bacterial isolates paired with longitudinal multiomics data enables mechanistic microbiome research.</title>
        <authorList>
            <person name="Poyet M."/>
            <person name="Groussin M."/>
            <person name="Gibbons S.M."/>
            <person name="Avila-Pacheco J."/>
            <person name="Jiang X."/>
            <person name="Kearney S.M."/>
            <person name="Perrotta A.R."/>
            <person name="Berdy B."/>
            <person name="Zhao S."/>
            <person name="Lieberman T.D."/>
            <person name="Swanson P.K."/>
            <person name="Smith M."/>
            <person name="Roesemann S."/>
            <person name="Alexander J.E."/>
            <person name="Rich S.A."/>
            <person name="Livny J."/>
            <person name="Vlamakis H."/>
            <person name="Clish C."/>
            <person name="Bullock K."/>
            <person name="Deik A."/>
            <person name="Scott J."/>
            <person name="Pierce K.A."/>
            <person name="Xavier R.J."/>
            <person name="Alm E.J."/>
        </authorList>
    </citation>
    <scope>NUCLEOTIDE SEQUENCE [LARGE SCALE GENOMIC DNA]</scope>
    <source>
        <strain evidence="4 13">BIOML-A21</strain>
    </source>
</reference>
<keyword evidence="3" id="KW-0645">Protease</keyword>
<feature type="domain" description="CAAX prenyl protease 2/Lysostaphin resistance protein A-like" evidence="2">
    <location>
        <begin position="121"/>
        <end position="204"/>
    </location>
</feature>
<feature type="transmembrane region" description="Helical" evidence="1">
    <location>
        <begin position="154"/>
        <end position="180"/>
    </location>
</feature>
<dbReference type="Proteomes" id="UP000491168">
    <property type="component" value="Unassembled WGS sequence"/>
</dbReference>
<feature type="transmembrane region" description="Helical" evidence="1">
    <location>
        <begin position="192"/>
        <end position="211"/>
    </location>
</feature>
<reference evidence="8" key="4">
    <citation type="submission" date="2022-08" db="EMBL/GenBank/DDBJ databases">
        <title>Genome Sequencing of Bacteroides fragilis Group Isolates with Nanopore Technology.</title>
        <authorList>
            <person name="Tisza M.J."/>
            <person name="Smith D."/>
            <person name="Dekker J.P."/>
        </authorList>
    </citation>
    <scope>NUCLEOTIDE SEQUENCE</scope>
    <source>
        <strain evidence="8">BFG-474</strain>
    </source>
</reference>
<evidence type="ECO:0000313" key="7">
    <source>
        <dbReference type="EMBL" id="RHH94979.1"/>
    </source>
</evidence>
<dbReference type="EMBL" id="CZAI01000007">
    <property type="protein sequence ID" value="CUP74515.1"/>
    <property type="molecule type" value="Genomic_DNA"/>
</dbReference>
<dbReference type="STRING" id="47678.ERS852494_02962"/>
<dbReference type="Proteomes" id="UP000284689">
    <property type="component" value="Unassembled WGS sequence"/>
</dbReference>
<evidence type="ECO:0000313" key="8">
    <source>
        <dbReference type="EMBL" id="UVQ98260.1"/>
    </source>
</evidence>
<dbReference type="EMBL" id="QSCS01000012">
    <property type="protein sequence ID" value="RGY26093.1"/>
    <property type="molecule type" value="Genomic_DNA"/>
</dbReference>
<dbReference type="EMBL" id="VVYF01000002">
    <property type="protein sequence ID" value="KAA5495005.1"/>
    <property type="molecule type" value="Genomic_DNA"/>
</dbReference>
<evidence type="ECO:0000313" key="9">
    <source>
        <dbReference type="Proteomes" id="UP000095657"/>
    </source>
</evidence>
<feature type="transmembrane region" description="Helical" evidence="1">
    <location>
        <begin position="35"/>
        <end position="56"/>
    </location>
</feature>
<dbReference type="Proteomes" id="UP001060260">
    <property type="component" value="Chromosome"/>
</dbReference>
<feature type="transmembrane region" description="Helical" evidence="1">
    <location>
        <begin position="119"/>
        <end position="142"/>
    </location>
</feature>
<evidence type="ECO:0000313" key="5">
    <source>
        <dbReference type="EMBL" id="RGY26093.1"/>
    </source>
</evidence>
<proteinExistence type="predicted"/>